<dbReference type="EMBL" id="GL433838">
    <property type="protein sequence ID" value="EFN58064.1"/>
    <property type="molecule type" value="Genomic_DNA"/>
</dbReference>
<evidence type="ECO:0000256" key="13">
    <source>
        <dbReference type="SAM" id="Phobius"/>
    </source>
</evidence>
<evidence type="ECO:0000256" key="8">
    <source>
        <dbReference type="ARBA" id="ARBA00023098"/>
    </source>
</evidence>
<dbReference type="InParanoid" id="E1Z8B2"/>
<dbReference type="OMA" id="LTECHAN"/>
<evidence type="ECO:0000256" key="1">
    <source>
        <dbReference type="ARBA" id="ARBA00004141"/>
    </source>
</evidence>
<keyword evidence="11" id="KW-1208">Phospholipid metabolism</keyword>
<keyword evidence="5" id="KW-0808">Transferase</keyword>
<proteinExistence type="inferred from homology"/>
<dbReference type="PANTHER" id="PTHR31201">
    <property type="entry name" value="OS01G0585100 PROTEIN"/>
    <property type="match status" value="1"/>
</dbReference>
<keyword evidence="8" id="KW-0443">Lipid metabolism</keyword>
<keyword evidence="9 13" id="KW-0472">Membrane</keyword>
<keyword evidence="6 13" id="KW-0812">Transmembrane</keyword>
<evidence type="ECO:0000256" key="5">
    <source>
        <dbReference type="ARBA" id="ARBA00022679"/>
    </source>
</evidence>
<dbReference type="AlphaFoldDB" id="E1Z8B2"/>
<dbReference type="GO" id="GO:0016746">
    <property type="term" value="F:acyltransferase activity"/>
    <property type="evidence" value="ECO:0007669"/>
    <property type="project" value="UniProtKB-KW"/>
</dbReference>
<keyword evidence="12" id="KW-0012">Acyltransferase</keyword>
<dbReference type="GO" id="GO:0006656">
    <property type="term" value="P:phosphatidylcholine biosynthetic process"/>
    <property type="evidence" value="ECO:0007669"/>
    <property type="project" value="TreeGrafter"/>
</dbReference>
<dbReference type="Proteomes" id="UP000008141">
    <property type="component" value="Unassembled WGS sequence"/>
</dbReference>
<dbReference type="OrthoDB" id="406287at2759"/>
<dbReference type="InterPro" id="IPR021261">
    <property type="entry name" value="GPCAT"/>
</dbReference>
<comment type="similarity">
    <text evidence="2">Belongs to the GPC1 family.</text>
</comment>
<evidence type="ECO:0000256" key="4">
    <source>
        <dbReference type="ARBA" id="ARBA00022516"/>
    </source>
</evidence>
<evidence type="ECO:0000256" key="7">
    <source>
        <dbReference type="ARBA" id="ARBA00022989"/>
    </source>
</evidence>
<organism evidence="15">
    <name type="scientific">Chlorella variabilis</name>
    <name type="common">Green alga</name>
    <dbReference type="NCBI Taxonomy" id="554065"/>
    <lineage>
        <taxon>Eukaryota</taxon>
        <taxon>Viridiplantae</taxon>
        <taxon>Chlorophyta</taxon>
        <taxon>core chlorophytes</taxon>
        <taxon>Trebouxiophyceae</taxon>
        <taxon>Chlorellales</taxon>
        <taxon>Chlorellaceae</taxon>
        <taxon>Chlorella clade</taxon>
        <taxon>Chlorella</taxon>
    </lineage>
</organism>
<dbReference type="FunCoup" id="E1Z8B2">
    <property type="interactions" value="180"/>
</dbReference>
<evidence type="ECO:0000256" key="2">
    <source>
        <dbReference type="ARBA" id="ARBA00006675"/>
    </source>
</evidence>
<keyword evidence="10" id="KW-0594">Phospholipid biosynthesis</keyword>
<dbReference type="KEGG" id="cvr:CHLNCDRAFT_142330"/>
<evidence type="ECO:0000313" key="15">
    <source>
        <dbReference type="Proteomes" id="UP000008141"/>
    </source>
</evidence>
<dbReference type="eggNOG" id="KOG2895">
    <property type="taxonomic scope" value="Eukaryota"/>
</dbReference>
<feature type="transmembrane region" description="Helical" evidence="13">
    <location>
        <begin position="141"/>
        <end position="162"/>
    </location>
</feature>
<evidence type="ECO:0000256" key="3">
    <source>
        <dbReference type="ARBA" id="ARBA00019082"/>
    </source>
</evidence>
<feature type="transmembrane region" description="Helical" evidence="13">
    <location>
        <begin position="207"/>
        <end position="228"/>
    </location>
</feature>
<sequence>MFGALLFLAGARPAALPAVFLLFAATALPWRVYHYTRVQPRNRVYLLDFCYAVAAATAAFLCLPARLQHPGLEAAVYALADGPVSAALVAWQCAWVFHSPDHTVSVLLHLLPGLAMAAHHHLPLHPTAAAAAAVSGARDSALWLLGSPLAFYLTWQLLYFAAVQVLGRRYVRDNNLDTSYRCLTRRARRTGNIWARLVLRGSTARRLAVYGLIQLAFTGTLGTLLLFVPTYSHRSLACAWQAVKVLVPVFYGCKYQCERVYTAAMAEGVRRHMLQLQADARAAPAVPAAKQQ</sequence>
<evidence type="ECO:0000256" key="10">
    <source>
        <dbReference type="ARBA" id="ARBA00023209"/>
    </source>
</evidence>
<dbReference type="RefSeq" id="XP_005850166.1">
    <property type="nucleotide sequence ID" value="XM_005850104.1"/>
</dbReference>
<dbReference type="Pfam" id="PF10998">
    <property type="entry name" value="DUF2838"/>
    <property type="match status" value="1"/>
</dbReference>
<evidence type="ECO:0000256" key="11">
    <source>
        <dbReference type="ARBA" id="ARBA00023264"/>
    </source>
</evidence>
<dbReference type="GO" id="GO:0016020">
    <property type="term" value="C:membrane"/>
    <property type="evidence" value="ECO:0007669"/>
    <property type="project" value="UniProtKB-SubCell"/>
</dbReference>
<dbReference type="GeneID" id="17357806"/>
<keyword evidence="7 13" id="KW-1133">Transmembrane helix</keyword>
<evidence type="ECO:0000256" key="12">
    <source>
        <dbReference type="ARBA" id="ARBA00023315"/>
    </source>
</evidence>
<evidence type="ECO:0000256" key="9">
    <source>
        <dbReference type="ARBA" id="ARBA00023136"/>
    </source>
</evidence>
<keyword evidence="4" id="KW-0444">Lipid biosynthesis</keyword>
<accession>E1Z8B2</accession>
<keyword evidence="15" id="KW-1185">Reference proteome</keyword>
<name>E1Z8B2_CHLVA</name>
<feature type="transmembrane region" description="Helical" evidence="13">
    <location>
        <begin position="45"/>
        <end position="63"/>
    </location>
</feature>
<reference evidence="14 15" key="1">
    <citation type="journal article" date="2010" name="Plant Cell">
        <title>The Chlorella variabilis NC64A genome reveals adaptation to photosymbiosis, coevolution with viruses, and cryptic sex.</title>
        <authorList>
            <person name="Blanc G."/>
            <person name="Duncan G."/>
            <person name="Agarkova I."/>
            <person name="Borodovsky M."/>
            <person name="Gurnon J."/>
            <person name="Kuo A."/>
            <person name="Lindquist E."/>
            <person name="Lucas S."/>
            <person name="Pangilinan J."/>
            <person name="Polle J."/>
            <person name="Salamov A."/>
            <person name="Terry A."/>
            <person name="Yamada T."/>
            <person name="Dunigan D.D."/>
            <person name="Grigoriev I.V."/>
            <person name="Claverie J.M."/>
            <person name="Van Etten J.L."/>
        </authorList>
    </citation>
    <scope>NUCLEOTIDE SEQUENCE [LARGE SCALE GENOMIC DNA]</scope>
    <source>
        <strain evidence="14 15">NC64A</strain>
    </source>
</reference>
<dbReference type="PANTHER" id="PTHR31201:SF1">
    <property type="entry name" value="GLYCEROPHOSPHOCHOLINE ACYLTRANSFERASE 1"/>
    <property type="match status" value="1"/>
</dbReference>
<protein>
    <recommendedName>
        <fullName evidence="3">Glycerophosphocholine acyltransferase 1</fullName>
    </recommendedName>
</protein>
<gene>
    <name evidence="14" type="ORF">CHLNCDRAFT_142330</name>
</gene>
<evidence type="ECO:0000256" key="6">
    <source>
        <dbReference type="ARBA" id="ARBA00022692"/>
    </source>
</evidence>
<evidence type="ECO:0000313" key="14">
    <source>
        <dbReference type="EMBL" id="EFN58064.1"/>
    </source>
</evidence>
<comment type="subcellular location">
    <subcellularLocation>
        <location evidence="1">Membrane</location>
        <topology evidence="1">Multi-pass membrane protein</topology>
    </subcellularLocation>
</comment>